<name>A0AAD6Q6S5_9ROSI</name>
<keyword evidence="3" id="KW-1185">Reference proteome</keyword>
<evidence type="ECO:0000313" key="3">
    <source>
        <dbReference type="Proteomes" id="UP001164929"/>
    </source>
</evidence>
<feature type="chain" id="PRO_5041911567" evidence="1">
    <location>
        <begin position="22"/>
        <end position="183"/>
    </location>
</feature>
<dbReference type="EMBL" id="JAQIZT010000011">
    <property type="protein sequence ID" value="KAJ6979970.1"/>
    <property type="molecule type" value="Genomic_DNA"/>
</dbReference>
<comment type="caution">
    <text evidence="2">The sequence shown here is derived from an EMBL/GenBank/DDBJ whole genome shotgun (WGS) entry which is preliminary data.</text>
</comment>
<reference evidence="2" key="1">
    <citation type="journal article" date="2023" name="Mol. Ecol. Resour.">
        <title>Chromosome-level genome assembly of a triploid poplar Populus alba 'Berolinensis'.</title>
        <authorList>
            <person name="Chen S."/>
            <person name="Yu Y."/>
            <person name="Wang X."/>
            <person name="Wang S."/>
            <person name="Zhang T."/>
            <person name="Zhou Y."/>
            <person name="He R."/>
            <person name="Meng N."/>
            <person name="Wang Y."/>
            <person name="Liu W."/>
            <person name="Liu Z."/>
            <person name="Liu J."/>
            <person name="Guo Q."/>
            <person name="Huang H."/>
            <person name="Sederoff R.R."/>
            <person name="Wang G."/>
            <person name="Qu G."/>
            <person name="Chen S."/>
        </authorList>
    </citation>
    <scope>NUCLEOTIDE SEQUENCE</scope>
    <source>
        <strain evidence="2">SC-2020</strain>
    </source>
</reference>
<protein>
    <submittedName>
        <fullName evidence="2">Uncharacterized protein</fullName>
    </submittedName>
</protein>
<proteinExistence type="predicted"/>
<gene>
    <name evidence="2" type="ORF">NC653_027947</name>
</gene>
<keyword evidence="1" id="KW-0732">Signal</keyword>
<sequence>MVRHGAMPLKFFLAALPITHQQLICTAANKKPTRIIDHSFLYNVYRTYNIIINPTPSCNSMQAALRSLSLTTTIAEALFALKNSDDNFLSVWSCEHTAKTNKDYRGNCEEDGCDVVTSLVKIISLISLLDAIDIILQGARNLVVHKGPDIAPVQEGKQQQKLSITSPTIHNAGNSVLANTGRT</sequence>
<dbReference type="Proteomes" id="UP001164929">
    <property type="component" value="Chromosome 11"/>
</dbReference>
<evidence type="ECO:0000313" key="2">
    <source>
        <dbReference type="EMBL" id="KAJ6979970.1"/>
    </source>
</evidence>
<evidence type="ECO:0000256" key="1">
    <source>
        <dbReference type="SAM" id="SignalP"/>
    </source>
</evidence>
<accession>A0AAD6Q6S5</accession>
<dbReference type="AlphaFoldDB" id="A0AAD6Q6S5"/>
<organism evidence="2 3">
    <name type="scientific">Populus alba x Populus x berolinensis</name>
    <dbReference type="NCBI Taxonomy" id="444605"/>
    <lineage>
        <taxon>Eukaryota</taxon>
        <taxon>Viridiplantae</taxon>
        <taxon>Streptophyta</taxon>
        <taxon>Embryophyta</taxon>
        <taxon>Tracheophyta</taxon>
        <taxon>Spermatophyta</taxon>
        <taxon>Magnoliopsida</taxon>
        <taxon>eudicotyledons</taxon>
        <taxon>Gunneridae</taxon>
        <taxon>Pentapetalae</taxon>
        <taxon>rosids</taxon>
        <taxon>fabids</taxon>
        <taxon>Malpighiales</taxon>
        <taxon>Salicaceae</taxon>
        <taxon>Saliceae</taxon>
        <taxon>Populus</taxon>
    </lineage>
</organism>
<feature type="signal peptide" evidence="1">
    <location>
        <begin position="1"/>
        <end position="21"/>
    </location>
</feature>